<dbReference type="RefSeq" id="WP_118886599.1">
    <property type="nucleotide sequence ID" value="NZ_CP032100.1"/>
</dbReference>
<accession>A0AAD0SS46</accession>
<proteinExistence type="predicted"/>
<name>A0AAD0SS46_9BACT</name>
<organism evidence="1 2">
    <name type="scientific">Arcobacter suis CECT 7833</name>
    <dbReference type="NCBI Taxonomy" id="663365"/>
    <lineage>
        <taxon>Bacteria</taxon>
        <taxon>Pseudomonadati</taxon>
        <taxon>Campylobacterota</taxon>
        <taxon>Epsilonproteobacteria</taxon>
        <taxon>Campylobacterales</taxon>
        <taxon>Arcobacteraceae</taxon>
        <taxon>Arcobacter</taxon>
    </lineage>
</organism>
<dbReference type="KEGG" id="asui:ASUIS_1601"/>
<dbReference type="EMBL" id="CP032100">
    <property type="protein sequence ID" value="AXX90079.1"/>
    <property type="molecule type" value="Genomic_DNA"/>
</dbReference>
<gene>
    <name evidence="1" type="ORF">ASUIS_1601</name>
</gene>
<dbReference type="Proteomes" id="UP000263040">
    <property type="component" value="Chromosome"/>
</dbReference>
<keyword evidence="2" id="KW-1185">Reference proteome</keyword>
<protein>
    <submittedName>
        <fullName evidence="1">Uncharacterized protein</fullName>
    </submittedName>
</protein>
<evidence type="ECO:0000313" key="2">
    <source>
        <dbReference type="Proteomes" id="UP000263040"/>
    </source>
</evidence>
<sequence length="233" mass="27088">MLFNEGFLENVREEPILSIVSAIELCMSKLDTSLQNWLQSEYDYLFETYSLVSVILESFNLQSAVEDISLEGNINKDCISLRNYLDLVQVEYAAKAKQISLETMKNRFHKEINNLFTYEFSQGDLDRIQVLINELRKEIKESNLFETKHQERLLKRLEKLQAEMHKKMSDIDRFWGLVGDAGVVLGKFGKDSKPFVDRIREISDIVWRTQSRAEELPSNTPSPTLIEAEIVEE</sequence>
<evidence type="ECO:0000313" key="1">
    <source>
        <dbReference type="EMBL" id="AXX90079.1"/>
    </source>
</evidence>
<dbReference type="AlphaFoldDB" id="A0AAD0SS46"/>
<reference evidence="1 2" key="1">
    <citation type="submission" date="2018-08" db="EMBL/GenBank/DDBJ databases">
        <title>Complete genome of the Arcobacter suis type strain LMG 26152.</title>
        <authorList>
            <person name="Miller W.G."/>
            <person name="Yee E."/>
            <person name="Bono J.L."/>
        </authorList>
    </citation>
    <scope>NUCLEOTIDE SEQUENCE [LARGE SCALE GENOMIC DNA]</scope>
    <source>
        <strain evidence="1 2">CECT 7833</strain>
    </source>
</reference>